<dbReference type="InterPro" id="IPR026721">
    <property type="entry name" value="TMEM18"/>
</dbReference>
<organism evidence="2 3">
    <name type="scientific">Calicophoron daubneyi</name>
    <name type="common">Rumen fluke</name>
    <name type="synonym">Paramphistomum daubneyi</name>
    <dbReference type="NCBI Taxonomy" id="300641"/>
    <lineage>
        <taxon>Eukaryota</taxon>
        <taxon>Metazoa</taxon>
        <taxon>Spiralia</taxon>
        <taxon>Lophotrochozoa</taxon>
        <taxon>Platyhelminthes</taxon>
        <taxon>Trematoda</taxon>
        <taxon>Digenea</taxon>
        <taxon>Plagiorchiida</taxon>
        <taxon>Pronocephalata</taxon>
        <taxon>Paramphistomoidea</taxon>
        <taxon>Paramphistomidae</taxon>
        <taxon>Calicophoron</taxon>
    </lineage>
</organism>
<dbReference type="Pfam" id="PF14770">
    <property type="entry name" value="TMEM18"/>
    <property type="match status" value="1"/>
</dbReference>
<feature type="transmembrane region" description="Helical" evidence="1">
    <location>
        <begin position="96"/>
        <end position="120"/>
    </location>
</feature>
<evidence type="ECO:0000256" key="1">
    <source>
        <dbReference type="SAM" id="Phobius"/>
    </source>
</evidence>
<sequence>MAANFTEFIFNISSSVSPLKDILYSIKWSSEPWLVLVITFHLLLPALCLYFRKHPSLLALVLFSLLGSLGCASWLNELGAYYWRYFSTEQYFDSHGYFFIFIWCVPGLINSFIVMVLLLLQVGDLLVKKKRLELKATRSKKETKKRQ</sequence>
<keyword evidence="1" id="KW-0472">Membrane</keyword>
<reference evidence="2" key="1">
    <citation type="submission" date="2024-06" db="EMBL/GenBank/DDBJ databases">
        <authorList>
            <person name="Liu X."/>
            <person name="Lenzi L."/>
            <person name="Haldenby T S."/>
            <person name="Uol C."/>
        </authorList>
    </citation>
    <scope>NUCLEOTIDE SEQUENCE</scope>
</reference>
<accession>A0AAV2TYI5</accession>
<comment type="caution">
    <text evidence="2">The sequence shown here is derived from an EMBL/GenBank/DDBJ whole genome shotgun (WGS) entry which is preliminary data.</text>
</comment>
<evidence type="ECO:0008006" key="4">
    <source>
        <dbReference type="Google" id="ProtNLM"/>
    </source>
</evidence>
<keyword evidence="1" id="KW-0812">Transmembrane</keyword>
<evidence type="ECO:0000313" key="3">
    <source>
        <dbReference type="Proteomes" id="UP001497525"/>
    </source>
</evidence>
<dbReference type="AlphaFoldDB" id="A0AAV2TYI5"/>
<dbReference type="Proteomes" id="UP001497525">
    <property type="component" value="Unassembled WGS sequence"/>
</dbReference>
<protein>
    <recommendedName>
        <fullName evidence="4">Transmembrane protein 18</fullName>
    </recommendedName>
</protein>
<gene>
    <name evidence="2" type="ORF">CDAUBV1_LOCUS16589</name>
</gene>
<feature type="transmembrane region" description="Helical" evidence="1">
    <location>
        <begin position="33"/>
        <end position="50"/>
    </location>
</feature>
<feature type="transmembrane region" description="Helical" evidence="1">
    <location>
        <begin position="57"/>
        <end position="76"/>
    </location>
</feature>
<evidence type="ECO:0000313" key="2">
    <source>
        <dbReference type="EMBL" id="CAL5141336.1"/>
    </source>
</evidence>
<proteinExistence type="predicted"/>
<name>A0AAV2TYI5_CALDB</name>
<keyword evidence="1" id="KW-1133">Transmembrane helix</keyword>
<dbReference type="EMBL" id="CAXLJL010000845">
    <property type="protein sequence ID" value="CAL5141336.1"/>
    <property type="molecule type" value="Genomic_DNA"/>
</dbReference>